<reference evidence="2 3" key="1">
    <citation type="journal article" date="2018" name="Int. J. Syst. Evol. Microbiol.">
        <title>Zhouia spongiae sp. nov., isolated from a marine sponge.</title>
        <authorList>
            <person name="Zhuang L."/>
            <person name="Lin B."/>
            <person name="Qin F."/>
            <person name="Luo L."/>
        </authorList>
    </citation>
    <scope>NUCLEOTIDE SEQUENCE [LARGE SCALE GENOMIC DNA]</scope>
    <source>
        <strain evidence="2 3">HN-Y44</strain>
    </source>
</reference>
<name>A0ABY3YK11_9FLAO</name>
<dbReference type="InterPro" id="IPR034660">
    <property type="entry name" value="DinB/YfiT-like"/>
</dbReference>
<accession>A0ABY3YK11</accession>
<organism evidence="2 3">
    <name type="scientific">Zhouia spongiae</name>
    <dbReference type="NCBI Taxonomy" id="2202721"/>
    <lineage>
        <taxon>Bacteria</taxon>
        <taxon>Pseudomonadati</taxon>
        <taxon>Bacteroidota</taxon>
        <taxon>Flavobacteriia</taxon>
        <taxon>Flavobacteriales</taxon>
        <taxon>Flavobacteriaceae</taxon>
        <taxon>Zhouia</taxon>
    </lineage>
</organism>
<sequence length="172" mass="19833">MKATDLKEGEYDIFYANYIKVLGDATLFKSLKNSVHDFAEMIKGLPEGKLLHAYAPGKWTIAEVILHVMDAERIFQYRLLRIARNDQTNLPGFDENEYVPVSMANVRTKESLLNELYAVRQSSTELIRGLDEEMLNRTGFVMNKPVTSRAIAFIICGHMLHHLKIVRERYLK</sequence>
<protein>
    <submittedName>
        <fullName evidence="2">DinB family protein</fullName>
    </submittedName>
</protein>
<evidence type="ECO:0000259" key="1">
    <source>
        <dbReference type="Pfam" id="PF12867"/>
    </source>
</evidence>
<keyword evidence="3" id="KW-1185">Reference proteome</keyword>
<feature type="domain" description="DinB-like" evidence="1">
    <location>
        <begin position="36"/>
        <end position="165"/>
    </location>
</feature>
<dbReference type="RefSeq" id="WP_242936574.1">
    <property type="nucleotide sequence ID" value="NZ_CP094326.1"/>
</dbReference>
<proteinExistence type="predicted"/>
<gene>
    <name evidence="2" type="ORF">MQE36_13870</name>
</gene>
<evidence type="ECO:0000313" key="2">
    <source>
        <dbReference type="EMBL" id="UNY98167.1"/>
    </source>
</evidence>
<dbReference type="Proteomes" id="UP000829476">
    <property type="component" value="Chromosome"/>
</dbReference>
<dbReference type="Gene3D" id="1.20.120.450">
    <property type="entry name" value="dinb family like domain"/>
    <property type="match status" value="1"/>
</dbReference>
<evidence type="ECO:0000313" key="3">
    <source>
        <dbReference type="Proteomes" id="UP000829476"/>
    </source>
</evidence>
<dbReference type="Pfam" id="PF12867">
    <property type="entry name" value="DinB_2"/>
    <property type="match status" value="1"/>
</dbReference>
<dbReference type="EMBL" id="CP094326">
    <property type="protein sequence ID" value="UNY98167.1"/>
    <property type="molecule type" value="Genomic_DNA"/>
</dbReference>
<dbReference type="InterPro" id="IPR024775">
    <property type="entry name" value="DinB-like"/>
</dbReference>
<dbReference type="SUPFAM" id="SSF109854">
    <property type="entry name" value="DinB/YfiT-like putative metalloenzymes"/>
    <property type="match status" value="1"/>
</dbReference>